<accession>A0A1V0UZP3</accession>
<geneLocation type="plasmid" evidence="3">
    <name>pplp3</name>
</geneLocation>
<reference evidence="2 3" key="1">
    <citation type="submission" date="2017-03" db="EMBL/GenBank/DDBJ databases">
        <title>Paenibacillus larvae genome sequencing.</title>
        <authorList>
            <person name="Dingman D.W."/>
        </authorList>
    </citation>
    <scope>NUCLEOTIDE SEQUENCE [LARGE SCALE GENOMIC DNA]</scope>
    <source>
        <strain evidence="2 3">SAG 10367</strain>
        <plasmid evidence="3">pplp3</plasmid>
    </source>
</reference>
<evidence type="ECO:0000313" key="3">
    <source>
        <dbReference type="Proteomes" id="UP000192727"/>
    </source>
</evidence>
<dbReference type="RefSeq" id="WP_083041676.1">
    <property type="nucleotide sequence ID" value="NZ_CP020558.1"/>
</dbReference>
<keyword evidence="2" id="KW-0614">Plasmid</keyword>
<feature type="coiled-coil region" evidence="1">
    <location>
        <begin position="123"/>
        <end position="157"/>
    </location>
</feature>
<name>A0A1V0UZP3_9BACL</name>
<proteinExistence type="predicted"/>
<protein>
    <submittedName>
        <fullName evidence="2">Uncharacterized protein</fullName>
    </submittedName>
</protein>
<dbReference type="Proteomes" id="UP000192727">
    <property type="component" value="Plasmid pPLP3"/>
</dbReference>
<evidence type="ECO:0000256" key="1">
    <source>
        <dbReference type="SAM" id="Coils"/>
    </source>
</evidence>
<sequence>MNISNHFYFRYCQRILEMKDDKNIKQYIQKNKERIQEHALKMYSHSTFLYHGQLGDSTVRNYYIQDNHILITDSQNTCLVTIFNVDFTFGYEIDKIIINSIMNKILQINDQISIEEKSMEDFIEEKETKLDAIDVEIKALNEKLKLLDTQKKAIKSEIEGKRASSVILNKDVMVQINKLVNSIDYRKDLNCNFS</sequence>
<dbReference type="EMBL" id="CP020558">
    <property type="protein sequence ID" value="ARF70695.1"/>
    <property type="molecule type" value="Genomic_DNA"/>
</dbReference>
<keyword evidence="1" id="KW-0175">Coiled coil</keyword>
<evidence type="ECO:0000313" key="2">
    <source>
        <dbReference type="EMBL" id="ARF70695.1"/>
    </source>
</evidence>
<organism evidence="2 3">
    <name type="scientific">Paenibacillus larvae subsp. pulvifaciens</name>
    <dbReference type="NCBI Taxonomy" id="1477"/>
    <lineage>
        <taxon>Bacteria</taxon>
        <taxon>Bacillati</taxon>
        <taxon>Bacillota</taxon>
        <taxon>Bacilli</taxon>
        <taxon>Bacillales</taxon>
        <taxon>Paenibacillaceae</taxon>
        <taxon>Paenibacillus</taxon>
    </lineage>
</organism>
<gene>
    <name evidence="2" type="ORF">B7C51_24795</name>
</gene>
<dbReference type="AlphaFoldDB" id="A0A1V0UZP3"/>